<gene>
    <name evidence="3" type="ORF">Poli38472_008941</name>
</gene>
<accession>A0A8K1FEY8</accession>
<feature type="transmembrane region" description="Helical" evidence="1">
    <location>
        <begin position="114"/>
        <end position="137"/>
    </location>
</feature>
<sequence length="406" mass="47719">MVPSRVVSIAFFGLVQENVSLLSIEIVCYLTTFLLMLHIHSSGKRNATMLAAAFVQLVIMELLFFGQKRWHAQSLIMLIPERLPLFTVLIQAHFYYMAFVATSRLRIDSFIQPLAMGCLVLLFIFPFEILGAKFLWWTWHDTDPILVDRALGVPYHIFFNHFFFAVAFLTGHHLVRWTVLEGEYYEDDNWKREWSYVMFVPFITNLFGVVLLILFYHLFVELLHVQTAASFGLLLLMSLTFCWMADRERDDPYLQNILAPVDAYDSDWLYPFIDHAVNQMVFVYSLIEIVLIGLIDPSTIVSVGHHQPLGDCDENETFRTILGMRHNRKRYLCVHEYDEEFNLCNYPVAQLNYEESWYMICGRGYADYATYLAVILGFIFFTNLLFYQILKRPHRTRIVSFQRKHL</sequence>
<evidence type="ECO:0000313" key="3">
    <source>
        <dbReference type="EMBL" id="TMW56293.1"/>
    </source>
</evidence>
<feature type="transmembrane region" description="Helical" evidence="1">
    <location>
        <begin position="46"/>
        <end position="65"/>
    </location>
</feature>
<dbReference type="AlphaFoldDB" id="A0A8K1FEY8"/>
<organism evidence="3 4">
    <name type="scientific">Pythium oligandrum</name>
    <name type="common">Mycoparasitic fungus</name>
    <dbReference type="NCBI Taxonomy" id="41045"/>
    <lineage>
        <taxon>Eukaryota</taxon>
        <taxon>Sar</taxon>
        <taxon>Stramenopiles</taxon>
        <taxon>Oomycota</taxon>
        <taxon>Peronosporomycetes</taxon>
        <taxon>Pythiales</taxon>
        <taxon>Pythiaceae</taxon>
        <taxon>Pythium</taxon>
    </lineage>
</organism>
<protein>
    <recommendedName>
        <fullName evidence="2">DUF7802 domain-containing protein</fullName>
    </recommendedName>
</protein>
<feature type="transmembrane region" description="Helical" evidence="1">
    <location>
        <begin position="196"/>
        <end position="219"/>
    </location>
</feature>
<feature type="transmembrane region" description="Helical" evidence="1">
    <location>
        <begin position="368"/>
        <end position="387"/>
    </location>
</feature>
<evidence type="ECO:0000259" key="2">
    <source>
        <dbReference type="Pfam" id="PF25085"/>
    </source>
</evidence>
<dbReference type="Proteomes" id="UP000794436">
    <property type="component" value="Unassembled WGS sequence"/>
</dbReference>
<keyword evidence="4" id="KW-1185">Reference proteome</keyword>
<feature type="domain" description="DUF7802" evidence="2">
    <location>
        <begin position="14"/>
        <end position="390"/>
    </location>
</feature>
<feature type="transmembrane region" description="Helical" evidence="1">
    <location>
        <begin position="276"/>
        <end position="295"/>
    </location>
</feature>
<feature type="transmembrane region" description="Helical" evidence="1">
    <location>
        <begin position="85"/>
        <end position="102"/>
    </location>
</feature>
<feature type="transmembrane region" description="Helical" evidence="1">
    <location>
        <begin position="157"/>
        <end position="175"/>
    </location>
</feature>
<dbReference type="Pfam" id="PF25085">
    <property type="entry name" value="DUF7802"/>
    <property type="match status" value="1"/>
</dbReference>
<dbReference type="InterPro" id="IPR056704">
    <property type="entry name" value="DUF7802"/>
</dbReference>
<keyword evidence="1" id="KW-0812">Transmembrane</keyword>
<keyword evidence="1" id="KW-1133">Transmembrane helix</keyword>
<proteinExistence type="predicted"/>
<dbReference type="EMBL" id="SPLM01000146">
    <property type="protein sequence ID" value="TMW56293.1"/>
    <property type="molecule type" value="Genomic_DNA"/>
</dbReference>
<evidence type="ECO:0000256" key="1">
    <source>
        <dbReference type="SAM" id="Phobius"/>
    </source>
</evidence>
<dbReference type="OrthoDB" id="188749at2759"/>
<evidence type="ECO:0000313" key="4">
    <source>
        <dbReference type="Proteomes" id="UP000794436"/>
    </source>
</evidence>
<dbReference type="PANTHER" id="PTHR35982:SF1">
    <property type="entry name" value="SPIROCYCLASE, AVEC FAMILY"/>
    <property type="match status" value="1"/>
</dbReference>
<reference evidence="3" key="1">
    <citation type="submission" date="2019-03" db="EMBL/GenBank/DDBJ databases">
        <title>Long read genome sequence of the mycoparasitic Pythium oligandrum ATCC 38472 isolated from sugarbeet rhizosphere.</title>
        <authorList>
            <person name="Gaulin E."/>
        </authorList>
    </citation>
    <scope>NUCLEOTIDE SEQUENCE</scope>
    <source>
        <strain evidence="3">ATCC 38472_TT</strain>
    </source>
</reference>
<dbReference type="PANTHER" id="PTHR35982">
    <property type="entry name" value="AGAP005361-PA"/>
    <property type="match status" value="1"/>
</dbReference>
<keyword evidence="1" id="KW-0472">Membrane</keyword>
<comment type="caution">
    <text evidence="3">The sequence shown here is derived from an EMBL/GenBank/DDBJ whole genome shotgun (WGS) entry which is preliminary data.</text>
</comment>
<name>A0A8K1FEY8_PYTOL</name>
<feature type="transmembrane region" description="Helical" evidence="1">
    <location>
        <begin position="225"/>
        <end position="245"/>
    </location>
</feature>
<feature type="transmembrane region" description="Helical" evidence="1">
    <location>
        <begin position="20"/>
        <end position="39"/>
    </location>
</feature>